<sequence>MAFSLQGDSDLTTDSSRNFEYEADAEPVVDKYVSANETKPNDPVASADFDAKIKDALIDGQIDCDDLLSNYGMSSNPGEFKFENSAVEIANSSSVHIGNSFHQKTDIKFDRATSVIVDRRQWNYINCSDTKKVPFQRSESQMVIVSKVQTFNQDRYRNRLAYFTPLPWCTWFSPHLDNLYTALQLVTTDRFDGRSGPTVISLEQIVQEKQSEFPLSNGTRPCRVLIEGNPGYGKTTLTLKMASDWAAKKEYIDNFHLVFLIPLRDFQGDLQSYLFNEFFPQHESSQDRDDWWNYIKENHQSILFILDGLDELSPDHRAPIDMLLKGNIFDKVSVVVTSRSISSDDNILSYFNRRVEIRGFGNGQTEQFIQNYFQIKQKPNLGTELINLLDGPYSSSRHLASCPLTCLFLCVVFEDEGNENEEKGLKTNGVLHKMTQIYQGIVNWLVRRALNKKQISVVQDGSPTVSPVLFPTQHDYEKALSDFGLLCLQALARGGTQFTHEQLKELPNNSCELVLELGLMVRRNSPRNTTLYIPKNPSYQPIHKAFLEYLAAVYLSGSLEQRFVEHINFLQSPSISRESINLIFKFLAGLLQENAAVFFRLHHLSAFELPVITLFELLRESGATTENVRALSSILDNEIVVVRSNQIELDGWAGLLAEPDCPIRSIKFVWADAPFNSAALDRFFTAFQTNRSVICLVMSGACGLAPDENDVVAMGAFTVQALKKTQLRHFSLHLVGDTWAPKVVTAVNNMLNYRYVAFSLTSIKISVDVGTQQVVSLSQGLRQSNVKSLVLSKLSCEPEGYASIALLLKSLQHLSVSLNLLKALPPSRVDNRYEEGSPGDLQTLESYFKAAARQRAGINVLEPVGPRKSTDTTTCSSGSVKRDDESAHNEANLLALILSVLESSNHNDFKLQDGLRLPGIMAPNALGFFKLNEPECQLGTHASGFHSLFIALQEPECQLSRLDLTGCCLEPMDLNCLGQATRRSHSLKSLRLAKLKKFEEVLPILINTNLTWLDVSSGYINIDKGCIIKLIYALSTASKLVSLSLAGWKFTIENNSVLRIVDRFMRSSQLEELNLTGCRFLMQMSLHSVPSAGNSCMSLISQIATNQNDEHTSRSNLSQMLSALRLKLPTSSRPTSSTGPVITSKFSEDCAEALGNESVFVKPEMDFHSESFNGKSQWPNLTKLSLTETVATFQELNKKDVETVAGPELFVLLDQLRNLTELSVSMKPKMPESATSTTCIPPLNDIQTKKFFRAIQRRLGRQLERLCMSFCSIAWQRPSQTAFTLIRRLQKCEKLVELELNFVQFCAAAESRPATAPQKVNQQPHTTGQGDPIHWLLYAVVAGCPRLQELSLIGTTLTLTQAYNLGLQIRDKWKGVSLRIHIWRTSNDDHHTAEIISMNLLHELKNDSKFETDFIGGYRATVLIRRRKHLCGLVSKLNDIKIGIPKLLPLFCPSSSDLFSFRANGTNNIEELLENDNMEELCSTLPPGLRSLFGLTPFDYSIMLAHNWDSYKE</sequence>
<organism evidence="5 6">
    <name type="scientific">Daphnia magna</name>
    <dbReference type="NCBI Taxonomy" id="35525"/>
    <lineage>
        <taxon>Eukaryota</taxon>
        <taxon>Metazoa</taxon>
        <taxon>Ecdysozoa</taxon>
        <taxon>Arthropoda</taxon>
        <taxon>Crustacea</taxon>
        <taxon>Branchiopoda</taxon>
        <taxon>Diplostraca</taxon>
        <taxon>Cladocera</taxon>
        <taxon>Anomopoda</taxon>
        <taxon>Daphniidae</taxon>
        <taxon>Daphnia</taxon>
    </lineage>
</organism>
<dbReference type="SUPFAM" id="SSF52047">
    <property type="entry name" value="RNI-like"/>
    <property type="match status" value="2"/>
</dbReference>
<dbReference type="SUPFAM" id="SSF52540">
    <property type="entry name" value="P-loop containing nucleoside triphosphate hydrolases"/>
    <property type="match status" value="1"/>
</dbReference>
<dbReference type="InterPro" id="IPR007111">
    <property type="entry name" value="NACHT_NTPase"/>
</dbReference>
<feature type="compositionally biased region" description="Polar residues" evidence="3">
    <location>
        <begin position="1"/>
        <end position="18"/>
    </location>
</feature>
<gene>
    <name evidence="5" type="ORF">OUZ56_022007</name>
</gene>
<dbReference type="PANTHER" id="PTHR46844:SF1">
    <property type="entry name" value="SLR5058 PROTEIN"/>
    <property type="match status" value="1"/>
</dbReference>
<dbReference type="EMBL" id="JAOYFB010000039">
    <property type="protein sequence ID" value="KAK4028990.1"/>
    <property type="molecule type" value="Genomic_DNA"/>
</dbReference>
<protein>
    <recommendedName>
        <fullName evidence="4">NACHT domain-containing protein</fullName>
    </recommendedName>
</protein>
<dbReference type="Pfam" id="PF05729">
    <property type="entry name" value="NACHT"/>
    <property type="match status" value="1"/>
</dbReference>
<dbReference type="InterPro" id="IPR032675">
    <property type="entry name" value="LRR_dom_sf"/>
</dbReference>
<dbReference type="PROSITE" id="PS50837">
    <property type="entry name" value="NACHT"/>
    <property type="match status" value="1"/>
</dbReference>
<keyword evidence="6" id="KW-1185">Reference proteome</keyword>
<evidence type="ECO:0000256" key="2">
    <source>
        <dbReference type="ARBA" id="ARBA00022840"/>
    </source>
</evidence>
<feature type="domain" description="NACHT" evidence="4">
    <location>
        <begin position="222"/>
        <end position="340"/>
    </location>
</feature>
<evidence type="ECO:0000313" key="6">
    <source>
        <dbReference type="Proteomes" id="UP001234178"/>
    </source>
</evidence>
<dbReference type="Proteomes" id="UP001234178">
    <property type="component" value="Unassembled WGS sequence"/>
</dbReference>
<keyword evidence="2" id="KW-0067">ATP-binding</keyword>
<proteinExistence type="predicted"/>
<dbReference type="PANTHER" id="PTHR46844">
    <property type="entry name" value="SLR5058 PROTEIN"/>
    <property type="match status" value="1"/>
</dbReference>
<reference evidence="5 6" key="1">
    <citation type="journal article" date="2023" name="Nucleic Acids Res.">
        <title>The hologenome of Daphnia magna reveals possible DNA methylation and microbiome-mediated evolution of the host genome.</title>
        <authorList>
            <person name="Chaturvedi A."/>
            <person name="Li X."/>
            <person name="Dhandapani V."/>
            <person name="Marshall H."/>
            <person name="Kissane S."/>
            <person name="Cuenca-Cambronero M."/>
            <person name="Asole G."/>
            <person name="Calvet F."/>
            <person name="Ruiz-Romero M."/>
            <person name="Marangio P."/>
            <person name="Guigo R."/>
            <person name="Rago D."/>
            <person name="Mirbahai L."/>
            <person name="Eastwood N."/>
            <person name="Colbourne J.K."/>
            <person name="Zhou J."/>
            <person name="Mallon E."/>
            <person name="Orsini L."/>
        </authorList>
    </citation>
    <scope>NUCLEOTIDE SEQUENCE [LARGE SCALE GENOMIC DNA]</scope>
    <source>
        <strain evidence="5">LRV0_1</strain>
    </source>
</reference>
<evidence type="ECO:0000256" key="1">
    <source>
        <dbReference type="ARBA" id="ARBA00022741"/>
    </source>
</evidence>
<accession>A0ABR0AV75</accession>
<evidence type="ECO:0000313" key="5">
    <source>
        <dbReference type="EMBL" id="KAK4028990.1"/>
    </source>
</evidence>
<dbReference type="InterPro" id="IPR027417">
    <property type="entry name" value="P-loop_NTPase"/>
</dbReference>
<evidence type="ECO:0000256" key="3">
    <source>
        <dbReference type="SAM" id="MobiDB-lite"/>
    </source>
</evidence>
<comment type="caution">
    <text evidence="5">The sequence shown here is derived from an EMBL/GenBank/DDBJ whole genome shotgun (WGS) entry which is preliminary data.</text>
</comment>
<keyword evidence="1" id="KW-0547">Nucleotide-binding</keyword>
<evidence type="ECO:0000259" key="4">
    <source>
        <dbReference type="PROSITE" id="PS50837"/>
    </source>
</evidence>
<dbReference type="Gene3D" id="3.80.10.10">
    <property type="entry name" value="Ribonuclease Inhibitor"/>
    <property type="match status" value="1"/>
</dbReference>
<feature type="region of interest" description="Disordered" evidence="3">
    <location>
        <begin position="1"/>
        <end position="23"/>
    </location>
</feature>
<dbReference type="Gene3D" id="3.40.50.300">
    <property type="entry name" value="P-loop containing nucleotide triphosphate hydrolases"/>
    <property type="match status" value="1"/>
</dbReference>
<name>A0ABR0AV75_9CRUS</name>